<dbReference type="PANTHER" id="PTHR43050:SF1">
    <property type="entry name" value="SERINE RACEMASE"/>
    <property type="match status" value="1"/>
</dbReference>
<dbReference type="GO" id="GO:0030170">
    <property type="term" value="F:pyridoxal phosphate binding"/>
    <property type="evidence" value="ECO:0007669"/>
    <property type="project" value="TreeGrafter"/>
</dbReference>
<dbReference type="EMBL" id="MIYV01000016">
    <property type="protein sequence ID" value="OIR11996.1"/>
    <property type="molecule type" value="Genomic_DNA"/>
</dbReference>
<dbReference type="GO" id="GO:0018114">
    <property type="term" value="F:threonine racemase activity"/>
    <property type="evidence" value="ECO:0007669"/>
    <property type="project" value="TreeGrafter"/>
</dbReference>
<evidence type="ECO:0000313" key="7">
    <source>
        <dbReference type="Proteomes" id="UP000183403"/>
    </source>
</evidence>
<reference evidence="6 7" key="1">
    <citation type="submission" date="2016-08" db="EMBL/GenBank/DDBJ databases">
        <title>New Insights into Marine Group III Euryarchaeota, from dark to light.</title>
        <authorList>
            <person name="Haro-Moreno J.M."/>
            <person name="Rodriguez-Valera F."/>
            <person name="Lopez-Garcia P."/>
            <person name="Moreira D."/>
            <person name="Martin-Cuadrado A.B."/>
        </authorList>
    </citation>
    <scope>NUCLEOTIDE SEQUENCE [LARGE SCALE GENOMIC DNA]</scope>
    <source>
        <strain evidence="6">CG-Epi6</strain>
    </source>
</reference>
<dbReference type="InterPro" id="IPR036052">
    <property type="entry name" value="TrpB-like_PALP_sf"/>
</dbReference>
<dbReference type="CDD" id="cd01562">
    <property type="entry name" value="Thr-dehyd"/>
    <property type="match status" value="1"/>
</dbReference>
<dbReference type="InterPro" id="IPR001926">
    <property type="entry name" value="TrpB-like_PALP"/>
</dbReference>
<proteinExistence type="inferred from homology"/>
<comment type="similarity">
    <text evidence="2">Belongs to the serine/threonine dehydratase family.</text>
</comment>
<keyword evidence="3" id="KW-0663">Pyridoxal phosphate</keyword>
<dbReference type="Proteomes" id="UP000183403">
    <property type="component" value="Unassembled WGS sequence"/>
</dbReference>
<dbReference type="FunFam" id="3.40.50.1100:FF:000041">
    <property type="entry name" value="Threonine ammonia-lyase, variant"/>
    <property type="match status" value="1"/>
</dbReference>
<dbReference type="AlphaFoldDB" id="A0A1J5TE10"/>
<dbReference type="SUPFAM" id="SSF53686">
    <property type="entry name" value="Tryptophan synthase beta subunit-like PLP-dependent enzymes"/>
    <property type="match status" value="1"/>
</dbReference>
<evidence type="ECO:0000256" key="1">
    <source>
        <dbReference type="ARBA" id="ARBA00001933"/>
    </source>
</evidence>
<organism evidence="6 7">
    <name type="scientific">Marine Group III euryarchaeote CG-Epi6</name>
    <dbReference type="NCBI Taxonomy" id="1889000"/>
    <lineage>
        <taxon>Archaea</taxon>
        <taxon>Methanobacteriati</taxon>
        <taxon>Thermoplasmatota</taxon>
        <taxon>Thermoplasmata</taxon>
        <taxon>Candidatus Thermoprofundales</taxon>
    </lineage>
</organism>
<gene>
    <name evidence="6" type="ORF">BEU03_02485</name>
</gene>
<dbReference type="GO" id="GO:0000287">
    <property type="term" value="F:magnesium ion binding"/>
    <property type="evidence" value="ECO:0007669"/>
    <property type="project" value="TreeGrafter"/>
</dbReference>
<keyword evidence="4" id="KW-0456">Lyase</keyword>
<dbReference type="GO" id="GO:0005524">
    <property type="term" value="F:ATP binding"/>
    <property type="evidence" value="ECO:0007669"/>
    <property type="project" value="TreeGrafter"/>
</dbReference>
<evidence type="ECO:0000256" key="4">
    <source>
        <dbReference type="ARBA" id="ARBA00023239"/>
    </source>
</evidence>
<evidence type="ECO:0000259" key="5">
    <source>
        <dbReference type="Pfam" id="PF00291"/>
    </source>
</evidence>
<dbReference type="GO" id="GO:0003941">
    <property type="term" value="F:L-serine ammonia-lyase activity"/>
    <property type="evidence" value="ECO:0007669"/>
    <property type="project" value="TreeGrafter"/>
</dbReference>
<dbReference type="PANTHER" id="PTHR43050">
    <property type="entry name" value="SERINE / THREONINE RACEMASE FAMILY MEMBER"/>
    <property type="match status" value="1"/>
</dbReference>
<evidence type="ECO:0000256" key="2">
    <source>
        <dbReference type="ARBA" id="ARBA00010869"/>
    </source>
</evidence>
<feature type="domain" description="Tryptophan synthase beta chain-like PALP" evidence="5">
    <location>
        <begin position="20"/>
        <end position="309"/>
    </location>
</feature>
<dbReference type="GO" id="GO:0030378">
    <property type="term" value="F:serine racemase activity"/>
    <property type="evidence" value="ECO:0007669"/>
    <property type="project" value="TreeGrafter"/>
</dbReference>
<dbReference type="Gene3D" id="3.40.50.1100">
    <property type="match status" value="2"/>
</dbReference>
<comment type="caution">
    <text evidence="6">The sequence shown here is derived from an EMBL/GenBank/DDBJ whole genome shotgun (WGS) entry which is preliminary data.</text>
</comment>
<sequence length="319" mass="34581">MMAKYAASMDDVIAASKRIEGHGHRTAILTNQTIDDLTGKKVFFKCENFQKIGAFKFRGGWNAISSLSENDAVKGVCTHSSGNHAQAVAYAAKKRNIPAYIVMPKNAPKVKIQAVKGYNAEITLCEPTLKARRETLEKIAKETGAYVVHPFNDPKVIAGQGTAALELIEDVKELDAICAPIGGGGLMSGTCITARSMLPNVRLFGAEPKGADDAYRSLKIGKLLPQENPNTICDGLLTSMGENTWNILKDHLENIITVDDDEVISAMKLIWERMKIIIEPSCATPLAAILTPEFRKLDNIETVGIILTGGNVDLSNLPF</sequence>
<protein>
    <submittedName>
        <fullName evidence="6">Serine dehydratase</fullName>
    </submittedName>
</protein>
<dbReference type="FunFam" id="3.40.50.1100:FF:000007">
    <property type="entry name" value="L-threonine dehydratase catabolic TdcB"/>
    <property type="match status" value="1"/>
</dbReference>
<name>A0A1J5TE10_9ARCH</name>
<comment type="cofactor">
    <cofactor evidence="1">
        <name>pyridoxal 5'-phosphate</name>
        <dbReference type="ChEBI" id="CHEBI:597326"/>
    </cofactor>
</comment>
<dbReference type="Pfam" id="PF00291">
    <property type="entry name" value="PALP"/>
    <property type="match status" value="1"/>
</dbReference>
<accession>A0A1J5TE10</accession>
<evidence type="ECO:0000256" key="3">
    <source>
        <dbReference type="ARBA" id="ARBA00022898"/>
    </source>
</evidence>
<evidence type="ECO:0000313" key="6">
    <source>
        <dbReference type="EMBL" id="OIR11996.1"/>
    </source>
</evidence>
<dbReference type="GO" id="GO:0070179">
    <property type="term" value="P:D-serine biosynthetic process"/>
    <property type="evidence" value="ECO:0007669"/>
    <property type="project" value="TreeGrafter"/>
</dbReference>